<dbReference type="RefSeq" id="WP_343757244.1">
    <property type="nucleotide sequence ID" value="NZ_BAAADB010000011.1"/>
</dbReference>
<organism evidence="2 3">
    <name type="scientific">Deinococcus depolymerans</name>
    <dbReference type="NCBI Taxonomy" id="392408"/>
    <lineage>
        <taxon>Bacteria</taxon>
        <taxon>Thermotogati</taxon>
        <taxon>Deinococcota</taxon>
        <taxon>Deinococci</taxon>
        <taxon>Deinococcales</taxon>
        <taxon>Deinococcaceae</taxon>
        <taxon>Deinococcus</taxon>
    </lineage>
</organism>
<keyword evidence="3" id="KW-1185">Reference proteome</keyword>
<accession>A0ABN1BW49</accession>
<dbReference type="Proteomes" id="UP001500191">
    <property type="component" value="Unassembled WGS sequence"/>
</dbReference>
<proteinExistence type="predicted"/>
<sequence>MPRPLPTLCLLPTLRPLSTLCALLLGTALTAPPAASQAAPVAIPATGGVPLPRPGQHWTLEARTADGETFRTTLRLSAAPPADPGTFRADRGTLLLDAEAGTLIALDLQDARDGGLGLACAVRLNADRSALEAAGVLASGTLTELPARLEAALAVLNVTRTPQQQEEAARELGLGSCALSVQIP</sequence>
<evidence type="ECO:0000256" key="1">
    <source>
        <dbReference type="SAM" id="SignalP"/>
    </source>
</evidence>
<name>A0ABN1BW49_9DEIO</name>
<keyword evidence="1" id="KW-0732">Signal</keyword>
<comment type="caution">
    <text evidence="2">The sequence shown here is derived from an EMBL/GenBank/DDBJ whole genome shotgun (WGS) entry which is preliminary data.</text>
</comment>
<dbReference type="EMBL" id="BAAADB010000011">
    <property type="protein sequence ID" value="GAA0506553.1"/>
    <property type="molecule type" value="Genomic_DNA"/>
</dbReference>
<reference evidence="2 3" key="1">
    <citation type="journal article" date="2019" name="Int. J. Syst. Evol. Microbiol.">
        <title>The Global Catalogue of Microorganisms (GCM) 10K type strain sequencing project: providing services to taxonomists for standard genome sequencing and annotation.</title>
        <authorList>
            <consortium name="The Broad Institute Genomics Platform"/>
            <consortium name="The Broad Institute Genome Sequencing Center for Infectious Disease"/>
            <person name="Wu L."/>
            <person name="Ma J."/>
        </authorList>
    </citation>
    <scope>NUCLEOTIDE SEQUENCE [LARGE SCALE GENOMIC DNA]</scope>
    <source>
        <strain evidence="2 3">JCM 14368</strain>
    </source>
</reference>
<feature type="signal peptide" evidence="1">
    <location>
        <begin position="1"/>
        <end position="38"/>
    </location>
</feature>
<evidence type="ECO:0000313" key="2">
    <source>
        <dbReference type="EMBL" id="GAA0506553.1"/>
    </source>
</evidence>
<protein>
    <submittedName>
        <fullName evidence="2">Uncharacterized protein</fullName>
    </submittedName>
</protein>
<feature type="chain" id="PRO_5045508303" evidence="1">
    <location>
        <begin position="39"/>
        <end position="184"/>
    </location>
</feature>
<gene>
    <name evidence="2" type="ORF">GCM10008937_12970</name>
</gene>
<evidence type="ECO:0000313" key="3">
    <source>
        <dbReference type="Proteomes" id="UP001500191"/>
    </source>
</evidence>